<evidence type="ECO:0000256" key="2">
    <source>
        <dbReference type="ARBA" id="ARBA00022475"/>
    </source>
</evidence>
<feature type="transmembrane region" description="Helical" evidence="6">
    <location>
        <begin position="278"/>
        <end position="299"/>
    </location>
</feature>
<feature type="transmembrane region" description="Helical" evidence="6">
    <location>
        <begin position="56"/>
        <end position="74"/>
    </location>
</feature>
<sequence>MTKTMRVALIGVPAVAGLALPLVWSHPFVLHIAIQALIWALFAASWDLLSGYTGQISFGHAGFFSIGAYTAAILTKTLALSSWIGMPAAFVLCGAVGLGVGFPALRLRGHYLALVTLGFGEIVLLVATNWESLTGGAFGMHDFGTFTGLSGDPLHQRQISYAIVAGITLTGLAVLLWITRRTEAGPAFRAIREDQVLAAALGINTTYYKLLAFTLSAAFAGLSGALYAYYIQLVSPSIGASSQSALVIGMAVFGGIGTIWGPFLGAILLFGITEALRFVGVVYNLIAVGAVMVVFVIFVPRGLAGLRLRRRGRVQRADRRAAESAASSG</sequence>
<dbReference type="AlphaFoldDB" id="A0A1T4PVS7"/>
<feature type="transmembrane region" description="Helical" evidence="6">
    <location>
        <begin position="159"/>
        <end position="179"/>
    </location>
</feature>
<feature type="transmembrane region" description="Helical" evidence="6">
    <location>
        <begin position="210"/>
        <end position="232"/>
    </location>
</feature>
<dbReference type="STRING" id="225324.SAMN02745126_03030"/>
<feature type="transmembrane region" description="Helical" evidence="6">
    <location>
        <begin position="111"/>
        <end position="130"/>
    </location>
</feature>
<evidence type="ECO:0000256" key="5">
    <source>
        <dbReference type="ARBA" id="ARBA00023136"/>
    </source>
</evidence>
<comment type="subcellular location">
    <subcellularLocation>
        <location evidence="1">Cell membrane</location>
        <topology evidence="1">Multi-pass membrane protein</topology>
    </subcellularLocation>
</comment>
<keyword evidence="5 6" id="KW-0472">Membrane</keyword>
<proteinExistence type="predicted"/>
<accession>A0A1T4PVS7</accession>
<gene>
    <name evidence="7" type="ORF">SAMN02745126_03030</name>
</gene>
<dbReference type="CDD" id="cd06581">
    <property type="entry name" value="TM_PBP1_LivM_like"/>
    <property type="match status" value="1"/>
</dbReference>
<keyword evidence="4 6" id="KW-1133">Transmembrane helix</keyword>
<feature type="transmembrane region" description="Helical" evidence="6">
    <location>
        <begin position="80"/>
        <end position="104"/>
    </location>
</feature>
<dbReference type="GO" id="GO:0005886">
    <property type="term" value="C:plasma membrane"/>
    <property type="evidence" value="ECO:0007669"/>
    <property type="project" value="UniProtKB-SubCell"/>
</dbReference>
<keyword evidence="8" id="KW-1185">Reference proteome</keyword>
<evidence type="ECO:0000256" key="6">
    <source>
        <dbReference type="SAM" id="Phobius"/>
    </source>
</evidence>
<organism evidence="7 8">
    <name type="scientific">Enhydrobacter aerosaccus</name>
    <dbReference type="NCBI Taxonomy" id="225324"/>
    <lineage>
        <taxon>Bacteria</taxon>
        <taxon>Pseudomonadati</taxon>
        <taxon>Pseudomonadota</taxon>
        <taxon>Alphaproteobacteria</taxon>
        <taxon>Hyphomicrobiales</taxon>
        <taxon>Enhydrobacter</taxon>
    </lineage>
</organism>
<dbReference type="Pfam" id="PF02653">
    <property type="entry name" value="BPD_transp_2"/>
    <property type="match status" value="1"/>
</dbReference>
<keyword evidence="2" id="KW-1003">Cell membrane</keyword>
<dbReference type="RefSeq" id="WP_170920948.1">
    <property type="nucleotide sequence ID" value="NZ_FUWJ01000002.1"/>
</dbReference>
<evidence type="ECO:0000313" key="7">
    <source>
        <dbReference type="EMBL" id="SJZ95397.1"/>
    </source>
</evidence>
<dbReference type="Proteomes" id="UP000190092">
    <property type="component" value="Unassembled WGS sequence"/>
</dbReference>
<dbReference type="PANTHER" id="PTHR30482">
    <property type="entry name" value="HIGH-AFFINITY BRANCHED-CHAIN AMINO ACID TRANSPORT SYSTEM PERMEASE"/>
    <property type="match status" value="1"/>
</dbReference>
<evidence type="ECO:0000256" key="4">
    <source>
        <dbReference type="ARBA" id="ARBA00022989"/>
    </source>
</evidence>
<feature type="transmembrane region" description="Helical" evidence="6">
    <location>
        <begin position="244"/>
        <end position="271"/>
    </location>
</feature>
<evidence type="ECO:0000256" key="3">
    <source>
        <dbReference type="ARBA" id="ARBA00022692"/>
    </source>
</evidence>
<keyword evidence="3 6" id="KW-0812">Transmembrane</keyword>
<dbReference type="InterPro" id="IPR043428">
    <property type="entry name" value="LivM-like"/>
</dbReference>
<dbReference type="GO" id="GO:0015658">
    <property type="term" value="F:branched-chain amino acid transmembrane transporter activity"/>
    <property type="evidence" value="ECO:0007669"/>
    <property type="project" value="InterPro"/>
</dbReference>
<evidence type="ECO:0000256" key="1">
    <source>
        <dbReference type="ARBA" id="ARBA00004651"/>
    </source>
</evidence>
<feature type="transmembrane region" description="Helical" evidence="6">
    <location>
        <begin position="29"/>
        <end position="49"/>
    </location>
</feature>
<name>A0A1T4PVS7_9HYPH</name>
<evidence type="ECO:0000313" key="8">
    <source>
        <dbReference type="Proteomes" id="UP000190092"/>
    </source>
</evidence>
<protein>
    <submittedName>
        <fullName evidence="7">Branched-chain amino acid transport system permease protein</fullName>
    </submittedName>
</protein>
<dbReference type="InterPro" id="IPR001851">
    <property type="entry name" value="ABC_transp_permease"/>
</dbReference>
<dbReference type="EMBL" id="FUWJ01000002">
    <property type="protein sequence ID" value="SJZ95397.1"/>
    <property type="molecule type" value="Genomic_DNA"/>
</dbReference>
<dbReference type="PANTHER" id="PTHR30482:SF10">
    <property type="entry name" value="HIGH-AFFINITY BRANCHED-CHAIN AMINO ACID TRANSPORT PROTEIN BRAE"/>
    <property type="match status" value="1"/>
</dbReference>
<reference evidence="8" key="1">
    <citation type="submission" date="2017-02" db="EMBL/GenBank/DDBJ databases">
        <authorList>
            <person name="Varghese N."/>
            <person name="Submissions S."/>
        </authorList>
    </citation>
    <scope>NUCLEOTIDE SEQUENCE [LARGE SCALE GENOMIC DNA]</scope>
    <source>
        <strain evidence="8">ATCC 27094</strain>
    </source>
</reference>